<dbReference type="GO" id="GO:0032259">
    <property type="term" value="P:methylation"/>
    <property type="evidence" value="ECO:0007669"/>
    <property type="project" value="UniProtKB-KW"/>
</dbReference>
<organism evidence="2 3">
    <name type="scientific">Niastella caeni</name>
    <dbReference type="NCBI Taxonomy" id="2569763"/>
    <lineage>
        <taxon>Bacteria</taxon>
        <taxon>Pseudomonadati</taxon>
        <taxon>Bacteroidota</taxon>
        <taxon>Chitinophagia</taxon>
        <taxon>Chitinophagales</taxon>
        <taxon>Chitinophagaceae</taxon>
        <taxon>Niastella</taxon>
    </lineage>
</organism>
<dbReference type="InterPro" id="IPR029063">
    <property type="entry name" value="SAM-dependent_MTases_sf"/>
</dbReference>
<dbReference type="GO" id="GO:0008757">
    <property type="term" value="F:S-adenosylmethionine-dependent methyltransferase activity"/>
    <property type="evidence" value="ECO:0007669"/>
    <property type="project" value="InterPro"/>
</dbReference>
<protein>
    <submittedName>
        <fullName evidence="2">Class I SAM-dependent methyltransferase</fullName>
    </submittedName>
</protein>
<dbReference type="Pfam" id="PF08241">
    <property type="entry name" value="Methyltransf_11"/>
    <property type="match status" value="1"/>
</dbReference>
<name>A0A4S8I0B5_9BACT</name>
<dbReference type="InterPro" id="IPR013216">
    <property type="entry name" value="Methyltransf_11"/>
</dbReference>
<evidence type="ECO:0000313" key="3">
    <source>
        <dbReference type="Proteomes" id="UP000306918"/>
    </source>
</evidence>
<feature type="domain" description="Methyltransferase type 11" evidence="1">
    <location>
        <begin position="50"/>
        <end position="147"/>
    </location>
</feature>
<evidence type="ECO:0000313" key="2">
    <source>
        <dbReference type="EMBL" id="THU41533.1"/>
    </source>
</evidence>
<evidence type="ECO:0000259" key="1">
    <source>
        <dbReference type="Pfam" id="PF08241"/>
    </source>
</evidence>
<keyword evidence="3" id="KW-1185">Reference proteome</keyword>
<dbReference type="SUPFAM" id="SSF53335">
    <property type="entry name" value="S-adenosyl-L-methionine-dependent methyltransferases"/>
    <property type="match status" value="1"/>
</dbReference>
<proteinExistence type="predicted"/>
<sequence>MENVQETYTNFHKKVSSQHIYPTEWVIRTFLGKYPDLNLDKTKYPNAKLLDLGFGDCRNMPLLNNCNFDIHGVEITDDILNMAGEKLNTLGIEATLKRGVSASIPFENSYFDYLLACHSCYYVDKGTSFNDNIREIHRVLKSGGTFIASLPAPDNFILKDCIKLEDGHVLITNDIYNLRNGYIFRTFENEEEIRQTFSPYFKNIAICKCMDNFWGVQINFFIIACEKI</sequence>
<dbReference type="AlphaFoldDB" id="A0A4S8I0B5"/>
<gene>
    <name evidence="2" type="ORF">FAM09_05350</name>
</gene>
<dbReference type="Gene3D" id="3.40.50.150">
    <property type="entry name" value="Vaccinia Virus protein VP39"/>
    <property type="match status" value="1"/>
</dbReference>
<comment type="caution">
    <text evidence="2">The sequence shown here is derived from an EMBL/GenBank/DDBJ whole genome shotgun (WGS) entry which is preliminary data.</text>
</comment>
<dbReference type="RefSeq" id="WP_136576022.1">
    <property type="nucleotide sequence ID" value="NZ_STFF01000001.1"/>
</dbReference>
<keyword evidence="2" id="KW-0808">Transferase</keyword>
<accession>A0A4S8I0B5</accession>
<keyword evidence="2" id="KW-0489">Methyltransferase</keyword>
<dbReference type="Proteomes" id="UP000306918">
    <property type="component" value="Unassembled WGS sequence"/>
</dbReference>
<dbReference type="CDD" id="cd02440">
    <property type="entry name" value="AdoMet_MTases"/>
    <property type="match status" value="1"/>
</dbReference>
<dbReference type="EMBL" id="STFF01000001">
    <property type="protein sequence ID" value="THU41533.1"/>
    <property type="molecule type" value="Genomic_DNA"/>
</dbReference>
<dbReference type="OrthoDB" id="9770553at2"/>
<reference evidence="2 3" key="1">
    <citation type="submission" date="2019-04" db="EMBL/GenBank/DDBJ databases">
        <title>Niastella caeni sp. nov., isolated from activated sludge.</title>
        <authorList>
            <person name="Sheng M."/>
        </authorList>
    </citation>
    <scope>NUCLEOTIDE SEQUENCE [LARGE SCALE GENOMIC DNA]</scope>
    <source>
        <strain evidence="2 3">HX-2-15</strain>
    </source>
</reference>